<proteinExistence type="predicted"/>
<organism evidence="1 2">
    <name type="scientific">Deinococcus puniceus</name>
    <dbReference type="NCBI Taxonomy" id="1182568"/>
    <lineage>
        <taxon>Bacteria</taxon>
        <taxon>Thermotogati</taxon>
        <taxon>Deinococcota</taxon>
        <taxon>Deinococci</taxon>
        <taxon>Deinococcales</taxon>
        <taxon>Deinococcaceae</taxon>
        <taxon>Deinococcus</taxon>
    </lineage>
</organism>
<dbReference type="Proteomes" id="UP000077363">
    <property type="component" value="Chromosome"/>
</dbReference>
<dbReference type="EMBL" id="CP011387">
    <property type="protein sequence ID" value="ANE42674.1"/>
    <property type="molecule type" value="Genomic_DNA"/>
</dbReference>
<keyword evidence="2" id="KW-1185">Reference proteome</keyword>
<evidence type="ECO:0000313" key="1">
    <source>
        <dbReference type="EMBL" id="ANE42674.1"/>
    </source>
</evidence>
<reference evidence="1 2" key="1">
    <citation type="submission" date="2015-01" db="EMBL/GenBank/DDBJ databases">
        <title>Deinococcus puniceus/DY1/ whole genome sequencing.</title>
        <authorList>
            <person name="Kim M.K."/>
            <person name="Srinivasan S."/>
            <person name="Lee J.-J."/>
        </authorList>
    </citation>
    <scope>NUCLEOTIDE SEQUENCE [LARGE SCALE GENOMIC DNA]</scope>
    <source>
        <strain evidence="1 2">DY1</strain>
    </source>
</reference>
<sequence length="133" mass="15137">MLFQREMLSRHWQPTGTFTALFEQGWAVPYQAEFSQKQPRCSALVRYSCGGEGELDLLNVTLHSHEDNQMVALPFDRLRADTLNTLLYSLELFPDQGIRATLETLAGSGLPIIVNICDNYFPLEEASLKRLYP</sequence>
<dbReference type="PATRIC" id="fig|1182568.3.peg.343"/>
<dbReference type="KEGG" id="dpu:SU48_01665"/>
<accession>A0A172T6U6</accession>
<evidence type="ECO:0000313" key="2">
    <source>
        <dbReference type="Proteomes" id="UP000077363"/>
    </source>
</evidence>
<dbReference type="STRING" id="1182568.SU48_01665"/>
<dbReference type="AlphaFoldDB" id="A0A172T6U6"/>
<gene>
    <name evidence="1" type="ORF">SU48_01665</name>
</gene>
<name>A0A172T6U6_9DEIO</name>
<protein>
    <submittedName>
        <fullName evidence="1">Uncharacterized protein</fullName>
    </submittedName>
</protein>